<dbReference type="GO" id="GO:0006884">
    <property type="term" value="P:cell volume homeostasis"/>
    <property type="evidence" value="ECO:0007669"/>
    <property type="project" value="InterPro"/>
</dbReference>
<dbReference type="GO" id="GO:0000387">
    <property type="term" value="P:spliceosomal snRNP assembly"/>
    <property type="evidence" value="ECO:0007669"/>
    <property type="project" value="InterPro"/>
</dbReference>
<evidence type="ECO:0000256" key="4">
    <source>
        <dbReference type="ARBA" id="ARBA00015653"/>
    </source>
</evidence>
<evidence type="ECO:0000256" key="2">
    <source>
        <dbReference type="ARBA" id="ARBA00004496"/>
    </source>
</evidence>
<dbReference type="AlphaFoldDB" id="A0A0N5AR31"/>
<evidence type="ECO:0000256" key="8">
    <source>
        <dbReference type="SAM" id="MobiDB-lite"/>
    </source>
</evidence>
<dbReference type="GO" id="GO:0045292">
    <property type="term" value="P:mRNA cis splicing, via spliceosome"/>
    <property type="evidence" value="ECO:0007669"/>
    <property type="project" value="TreeGrafter"/>
</dbReference>
<dbReference type="Proteomes" id="UP000046393">
    <property type="component" value="Unplaced"/>
</dbReference>
<feature type="region of interest" description="Disordered" evidence="8">
    <location>
        <begin position="193"/>
        <end position="217"/>
    </location>
</feature>
<proteinExistence type="inferred from homology"/>
<comment type="similarity">
    <text evidence="3">Belongs to the pICln (TC 1.A.47) family.</text>
</comment>
<keyword evidence="5" id="KW-0963">Cytoplasm</keyword>
<dbReference type="GO" id="GO:0034709">
    <property type="term" value="C:methylosome"/>
    <property type="evidence" value="ECO:0007669"/>
    <property type="project" value="InterPro"/>
</dbReference>
<dbReference type="GO" id="GO:0005886">
    <property type="term" value="C:plasma membrane"/>
    <property type="evidence" value="ECO:0007669"/>
    <property type="project" value="InterPro"/>
</dbReference>
<reference evidence="10" key="1">
    <citation type="submission" date="2017-02" db="UniProtKB">
        <authorList>
            <consortium name="WormBaseParasite"/>
        </authorList>
    </citation>
    <scope>IDENTIFICATION</scope>
</reference>
<comment type="subcellular location">
    <subcellularLocation>
        <location evidence="2">Cytoplasm</location>
    </subcellularLocation>
    <subcellularLocation>
        <location evidence="1">Nucleus</location>
    </subcellularLocation>
</comment>
<feature type="region of interest" description="Disordered" evidence="8">
    <location>
        <begin position="94"/>
        <end position="124"/>
    </location>
</feature>
<evidence type="ECO:0000256" key="7">
    <source>
        <dbReference type="ARBA" id="ARBA00045890"/>
    </source>
</evidence>
<dbReference type="PANTHER" id="PTHR21399:SF0">
    <property type="entry name" value="METHYLOSOME SUBUNIT PICLN"/>
    <property type="match status" value="1"/>
</dbReference>
<keyword evidence="9" id="KW-1185">Reference proteome</keyword>
<evidence type="ECO:0000256" key="6">
    <source>
        <dbReference type="ARBA" id="ARBA00023242"/>
    </source>
</evidence>
<dbReference type="Pfam" id="PF03517">
    <property type="entry name" value="Voldacs"/>
    <property type="match status" value="1"/>
</dbReference>
<dbReference type="InterPro" id="IPR003521">
    <property type="entry name" value="ICln"/>
</dbReference>
<name>A0A0N5AR31_9BILA</name>
<dbReference type="STRING" id="451379.A0A0N5AR31"/>
<feature type="compositionally biased region" description="Acidic residues" evidence="8">
    <location>
        <begin position="203"/>
        <end position="217"/>
    </location>
</feature>
<dbReference type="GO" id="GO:0005681">
    <property type="term" value="C:spliceosomal complex"/>
    <property type="evidence" value="ECO:0007669"/>
    <property type="project" value="TreeGrafter"/>
</dbReference>
<sequence>MIVLSNVVVPGEGVRLSISDVKAYAGDVCGGEGQLTVTESVVVWVSNETKQGFCLTYPSIILHAVSRDLTAFPEECIYILVDAAKTDLHLAPASNEAHTSGAGMSEGSSSDNGEDTDSDTSQIDLRFVPRDRNLLPEIYNQLSECQALNPDEEEEFFEEDGNVYESGDGDNIYSQGEEVVDSLNGDGWFTSETQQEVDLNPEGADEVNLDDEQMEQD</sequence>
<evidence type="ECO:0000256" key="3">
    <source>
        <dbReference type="ARBA" id="ARBA00007054"/>
    </source>
</evidence>
<dbReference type="PANTHER" id="PTHR21399">
    <property type="entry name" value="CHLORIDE CONDUCTANCE REGULATORY PROTEIN ICLN"/>
    <property type="match status" value="1"/>
</dbReference>
<comment type="function">
    <text evidence="7">Involved in both the assembly of spliceosomal snRNPs and the methylation of Sm proteins. Chaperone that regulates the assembly of spliceosomal U1, U2, U4 and U5 small nuclear ribonucleoproteins (snRNPs), the building blocks of the spliceosome, and thereby plays an important role in the splicing of cellular pre-mRNAs. Most spliceosomal snRNPs contain a common set of Sm proteins SNRPB, SNRPD1, SNRPD2, SNRPD3, SNRPE, SNRPF and SNRPG that assemble in a heptameric protein ring on the Sm site of the small nuclear RNA to form the core snRNP (Sm core). In the cytosol, the Sm proteins SNRPD1, SNRPD2, SNRPE, SNRPF and SNRPG are trapped in an inactive 6S pICln-Sm complex by the chaperone CLNS1A that controls the assembly of the core snRNP. Dissociation by the SMN complex of CLNS1A from the trapped Sm proteins and their transfer to an SMN-Sm complex triggers the assembly of core snRNPs and their transport to the nucleus.</text>
</comment>
<protein>
    <recommendedName>
        <fullName evidence="4">Methylosome subunit pICln</fullName>
    </recommendedName>
</protein>
<dbReference type="GO" id="GO:0005829">
    <property type="term" value="C:cytosol"/>
    <property type="evidence" value="ECO:0007669"/>
    <property type="project" value="InterPro"/>
</dbReference>
<dbReference type="Gene3D" id="2.30.29.30">
    <property type="entry name" value="Pleckstrin-homology domain (PH domain)/Phosphotyrosine-binding domain (PTB)"/>
    <property type="match status" value="1"/>
</dbReference>
<evidence type="ECO:0000256" key="5">
    <source>
        <dbReference type="ARBA" id="ARBA00022490"/>
    </source>
</evidence>
<dbReference type="InterPro" id="IPR039924">
    <property type="entry name" value="ICln/Lot5/Saf5"/>
</dbReference>
<evidence type="ECO:0000313" key="9">
    <source>
        <dbReference type="Proteomes" id="UP000046393"/>
    </source>
</evidence>
<dbReference type="InterPro" id="IPR011993">
    <property type="entry name" value="PH-like_dom_sf"/>
</dbReference>
<dbReference type="GO" id="GO:0006821">
    <property type="term" value="P:chloride transport"/>
    <property type="evidence" value="ECO:0007669"/>
    <property type="project" value="InterPro"/>
</dbReference>
<evidence type="ECO:0000256" key="1">
    <source>
        <dbReference type="ARBA" id="ARBA00004123"/>
    </source>
</evidence>
<evidence type="ECO:0000313" key="10">
    <source>
        <dbReference type="WBParaSite" id="SMUV_0000716401-mRNA-1"/>
    </source>
</evidence>
<organism evidence="9 10">
    <name type="scientific">Syphacia muris</name>
    <dbReference type="NCBI Taxonomy" id="451379"/>
    <lineage>
        <taxon>Eukaryota</taxon>
        <taxon>Metazoa</taxon>
        <taxon>Ecdysozoa</taxon>
        <taxon>Nematoda</taxon>
        <taxon>Chromadorea</taxon>
        <taxon>Rhabditida</taxon>
        <taxon>Spirurina</taxon>
        <taxon>Oxyuridomorpha</taxon>
        <taxon>Oxyuroidea</taxon>
        <taxon>Oxyuridae</taxon>
        <taxon>Syphacia</taxon>
    </lineage>
</organism>
<dbReference type="WBParaSite" id="SMUV_0000716401-mRNA-1">
    <property type="protein sequence ID" value="SMUV_0000716401-mRNA-1"/>
    <property type="gene ID" value="SMUV_0000716401"/>
</dbReference>
<dbReference type="PRINTS" id="PR01348">
    <property type="entry name" value="ICLNCHANNEL"/>
</dbReference>
<accession>A0A0N5AR31</accession>
<keyword evidence="6" id="KW-0539">Nucleus</keyword>
<dbReference type="GO" id="GO:0034715">
    <property type="term" value="C:pICln-Sm protein complex"/>
    <property type="evidence" value="ECO:0007669"/>
    <property type="project" value="InterPro"/>
</dbReference>